<organism evidence="3 4">
    <name type="scientific">Stagnihabitans tardus</name>
    <dbReference type="NCBI Taxonomy" id="2699202"/>
    <lineage>
        <taxon>Bacteria</taxon>
        <taxon>Pseudomonadati</taxon>
        <taxon>Pseudomonadota</taxon>
        <taxon>Alphaproteobacteria</taxon>
        <taxon>Rhodobacterales</taxon>
        <taxon>Paracoccaceae</taxon>
        <taxon>Stagnihabitans</taxon>
    </lineage>
</organism>
<dbReference type="InterPro" id="IPR000192">
    <property type="entry name" value="Aminotrans_V_dom"/>
</dbReference>
<proteinExistence type="predicted"/>
<dbReference type="InterPro" id="IPR015422">
    <property type="entry name" value="PyrdxlP-dep_Trfase_small"/>
</dbReference>
<dbReference type="RefSeq" id="WP_168775955.1">
    <property type="nucleotide sequence ID" value="NZ_JAABNR010000018.1"/>
</dbReference>
<dbReference type="InterPro" id="IPR015424">
    <property type="entry name" value="PyrdxlP-dep_Trfase"/>
</dbReference>
<keyword evidence="1" id="KW-0663">Pyridoxal phosphate</keyword>
<dbReference type="InterPro" id="IPR015421">
    <property type="entry name" value="PyrdxlP-dep_Trfase_major"/>
</dbReference>
<keyword evidence="3" id="KW-0808">Transferase</keyword>
<name>A0AAE4YD78_9RHOB</name>
<protein>
    <submittedName>
        <fullName evidence="3">Aminotransferase class V-fold PLP-dependent enzyme</fullName>
    </submittedName>
</protein>
<dbReference type="PANTHER" id="PTHR43092">
    <property type="entry name" value="L-CYSTEINE DESULFHYDRASE"/>
    <property type="match status" value="1"/>
</dbReference>
<evidence type="ECO:0000313" key="3">
    <source>
        <dbReference type="EMBL" id="NBZ89153.1"/>
    </source>
</evidence>
<accession>A0AAE4YD78</accession>
<evidence type="ECO:0000256" key="1">
    <source>
        <dbReference type="ARBA" id="ARBA00022898"/>
    </source>
</evidence>
<dbReference type="GO" id="GO:0008483">
    <property type="term" value="F:transaminase activity"/>
    <property type="evidence" value="ECO:0007669"/>
    <property type="project" value="UniProtKB-KW"/>
</dbReference>
<sequence length="392" mass="43201">MTNLAPLFLLDPDVVFLNHGSYGACPRPVFQAYQDWQLRLERQPVEFLDSRRALSPRTQAVREAMGRAFGADPDDIVAQVNATQALNIVAQSLDLAPGDEILTTDHEYAALEKTWAYVCQRTGARIVPVTVPLPLMEEAQFTDTLIAAMGPKTRVLFLSHITSATAMLFPIARAVAEARARGILSVIDGAHTPGHIPLDLDALGADFYAGNCHKWLMAPKGSAFLHVRRDCQAMIRPTTISHGWEAGKHGQDPGPFGHSAFIDSLEVQGTRDPAAFLAVTAAMDFREAHGWDAIAQRCQAMAAETGARLAKLTGLPPLCAEEFRAPQMFPVRLPPFDPAQLQPLLMERYRIEIPCYQWQDHHIARFSVQGYTRQSDLDLLVTALTEIFALKG</sequence>
<dbReference type="SUPFAM" id="SSF53383">
    <property type="entry name" value="PLP-dependent transferases"/>
    <property type="match status" value="1"/>
</dbReference>
<keyword evidence="4" id="KW-1185">Reference proteome</keyword>
<reference evidence="3" key="1">
    <citation type="submission" date="2020-01" db="EMBL/GenBank/DDBJ databases">
        <authorList>
            <person name="Chen W.-M."/>
        </authorList>
    </citation>
    <scope>NUCLEOTIDE SEQUENCE</scope>
    <source>
        <strain evidence="3">CYK-10</strain>
    </source>
</reference>
<dbReference type="Pfam" id="PF00266">
    <property type="entry name" value="Aminotran_5"/>
    <property type="match status" value="1"/>
</dbReference>
<feature type="domain" description="Aminotransferase class V" evidence="2">
    <location>
        <begin position="54"/>
        <end position="380"/>
    </location>
</feature>
<keyword evidence="3" id="KW-0032">Aminotransferase</keyword>
<dbReference type="Gene3D" id="3.40.640.10">
    <property type="entry name" value="Type I PLP-dependent aspartate aminotransferase-like (Major domain)"/>
    <property type="match status" value="1"/>
</dbReference>
<dbReference type="AlphaFoldDB" id="A0AAE4YD78"/>
<dbReference type="EMBL" id="JAABNR010000018">
    <property type="protein sequence ID" value="NBZ89153.1"/>
    <property type="molecule type" value="Genomic_DNA"/>
</dbReference>
<dbReference type="Gene3D" id="3.90.1150.10">
    <property type="entry name" value="Aspartate Aminotransferase, domain 1"/>
    <property type="match status" value="1"/>
</dbReference>
<evidence type="ECO:0000259" key="2">
    <source>
        <dbReference type="Pfam" id="PF00266"/>
    </source>
</evidence>
<dbReference type="PANTHER" id="PTHR43092:SF2">
    <property type="entry name" value="HERCYNYLCYSTEINE SULFOXIDE LYASE"/>
    <property type="match status" value="1"/>
</dbReference>
<dbReference type="Proteomes" id="UP001193501">
    <property type="component" value="Unassembled WGS sequence"/>
</dbReference>
<comment type="caution">
    <text evidence="3">The sequence shown here is derived from an EMBL/GenBank/DDBJ whole genome shotgun (WGS) entry which is preliminary data.</text>
</comment>
<evidence type="ECO:0000313" key="4">
    <source>
        <dbReference type="Proteomes" id="UP001193501"/>
    </source>
</evidence>
<gene>
    <name evidence="3" type="ORF">GV832_16310</name>
</gene>